<evidence type="ECO:0000313" key="1">
    <source>
        <dbReference type="EMBL" id="MCX2719408.1"/>
    </source>
</evidence>
<name>A0AAE3MLK1_9FLAO</name>
<organism evidence="1 2">
    <name type="scientific">Lentiprolixibacter aurantiacus</name>
    <dbReference type="NCBI Taxonomy" id="2993939"/>
    <lineage>
        <taxon>Bacteria</taxon>
        <taxon>Pseudomonadati</taxon>
        <taxon>Bacteroidota</taxon>
        <taxon>Flavobacteriia</taxon>
        <taxon>Flavobacteriales</taxon>
        <taxon>Flavobacteriaceae</taxon>
        <taxon>Lentiprolixibacter</taxon>
    </lineage>
</organism>
<protein>
    <submittedName>
        <fullName evidence="1">Uncharacterized protein</fullName>
    </submittedName>
</protein>
<sequence length="220" mass="25469">MQREGFRKNLRIRLDGNPPISGLDDFKRNLEKDYYSTALVRSCSQSGDRGNLVVEMHCPLALNELLFHLQNGHWGTGNMDYIHINGANPLTKRVWQLQQLNECPIEIEELALELNDVTLIIKKIYPHSVEMELDLILAALTEHHTHFANGKGESPYEIYIPVIEEQLIPIQPKFSETISKYADPVYLRYWALYFDSEEDAVIYDLRSRSFISGDLHMLNH</sequence>
<dbReference type="EMBL" id="JAPFQP010000002">
    <property type="protein sequence ID" value="MCX2719408.1"/>
    <property type="molecule type" value="Genomic_DNA"/>
</dbReference>
<gene>
    <name evidence="1" type="ORF">OO016_07335</name>
</gene>
<proteinExistence type="predicted"/>
<dbReference type="Proteomes" id="UP001207116">
    <property type="component" value="Unassembled WGS sequence"/>
</dbReference>
<comment type="caution">
    <text evidence="1">The sequence shown here is derived from an EMBL/GenBank/DDBJ whole genome shotgun (WGS) entry which is preliminary data.</text>
</comment>
<evidence type="ECO:0000313" key="2">
    <source>
        <dbReference type="Proteomes" id="UP001207116"/>
    </source>
</evidence>
<accession>A0AAE3MLK1</accession>
<dbReference type="RefSeq" id="WP_266012046.1">
    <property type="nucleotide sequence ID" value="NZ_JAPFQP010000002.1"/>
</dbReference>
<dbReference type="AlphaFoldDB" id="A0AAE3MLK1"/>
<reference evidence="1" key="1">
    <citation type="submission" date="2022-11" db="EMBL/GenBank/DDBJ databases">
        <title>The characterization of three novel Bacteroidetes species and genomic analysis of their roles in tidal elemental geochemical cycles.</title>
        <authorList>
            <person name="Ma K.-J."/>
        </authorList>
    </citation>
    <scope>NUCLEOTIDE SEQUENCE</scope>
    <source>
        <strain evidence="1">M415</strain>
    </source>
</reference>
<keyword evidence="2" id="KW-1185">Reference proteome</keyword>